<feature type="compositionally biased region" description="Acidic residues" evidence="1">
    <location>
        <begin position="55"/>
        <end position="81"/>
    </location>
</feature>
<feature type="region of interest" description="Disordered" evidence="1">
    <location>
        <begin position="55"/>
        <end position="89"/>
    </location>
</feature>
<dbReference type="OrthoDB" id="5474790at2759"/>
<dbReference type="Proteomes" id="UP000276215">
    <property type="component" value="Unassembled WGS sequence"/>
</dbReference>
<organism evidence="2 3">
    <name type="scientific">Choiromyces venosus 120613-1</name>
    <dbReference type="NCBI Taxonomy" id="1336337"/>
    <lineage>
        <taxon>Eukaryota</taxon>
        <taxon>Fungi</taxon>
        <taxon>Dikarya</taxon>
        <taxon>Ascomycota</taxon>
        <taxon>Pezizomycotina</taxon>
        <taxon>Pezizomycetes</taxon>
        <taxon>Pezizales</taxon>
        <taxon>Tuberaceae</taxon>
        <taxon>Choiromyces</taxon>
    </lineage>
</organism>
<gene>
    <name evidence="2" type="ORF">L873DRAFT_1314701</name>
</gene>
<sequence>MGYFCCDHSHVVKQVFAIVELSLPIDGSQDNHEIFIKGLDTTIFLDALKEWQGGGEEEGADVIEDEDDVNELDSSQDELDGEYLVGEVD</sequence>
<dbReference type="EMBL" id="ML120425">
    <property type="protein sequence ID" value="RPA95502.1"/>
    <property type="molecule type" value="Genomic_DNA"/>
</dbReference>
<name>A0A3N4JB46_9PEZI</name>
<keyword evidence="3" id="KW-1185">Reference proteome</keyword>
<evidence type="ECO:0000256" key="1">
    <source>
        <dbReference type="SAM" id="MobiDB-lite"/>
    </source>
</evidence>
<evidence type="ECO:0000313" key="3">
    <source>
        <dbReference type="Proteomes" id="UP000276215"/>
    </source>
</evidence>
<proteinExistence type="predicted"/>
<evidence type="ECO:0000313" key="2">
    <source>
        <dbReference type="EMBL" id="RPA95502.1"/>
    </source>
</evidence>
<accession>A0A3N4JB46</accession>
<reference evidence="2 3" key="1">
    <citation type="journal article" date="2018" name="Nat. Ecol. Evol.">
        <title>Pezizomycetes genomes reveal the molecular basis of ectomycorrhizal truffle lifestyle.</title>
        <authorList>
            <person name="Murat C."/>
            <person name="Payen T."/>
            <person name="Noel B."/>
            <person name="Kuo A."/>
            <person name="Morin E."/>
            <person name="Chen J."/>
            <person name="Kohler A."/>
            <person name="Krizsan K."/>
            <person name="Balestrini R."/>
            <person name="Da Silva C."/>
            <person name="Montanini B."/>
            <person name="Hainaut M."/>
            <person name="Levati E."/>
            <person name="Barry K.W."/>
            <person name="Belfiori B."/>
            <person name="Cichocki N."/>
            <person name="Clum A."/>
            <person name="Dockter R.B."/>
            <person name="Fauchery L."/>
            <person name="Guy J."/>
            <person name="Iotti M."/>
            <person name="Le Tacon F."/>
            <person name="Lindquist E.A."/>
            <person name="Lipzen A."/>
            <person name="Malagnac F."/>
            <person name="Mello A."/>
            <person name="Molinier V."/>
            <person name="Miyauchi S."/>
            <person name="Poulain J."/>
            <person name="Riccioni C."/>
            <person name="Rubini A."/>
            <person name="Sitrit Y."/>
            <person name="Splivallo R."/>
            <person name="Traeger S."/>
            <person name="Wang M."/>
            <person name="Zifcakova L."/>
            <person name="Wipf D."/>
            <person name="Zambonelli A."/>
            <person name="Paolocci F."/>
            <person name="Nowrousian M."/>
            <person name="Ottonello S."/>
            <person name="Baldrian P."/>
            <person name="Spatafora J.W."/>
            <person name="Henrissat B."/>
            <person name="Nagy L.G."/>
            <person name="Aury J.M."/>
            <person name="Wincker P."/>
            <person name="Grigoriev I.V."/>
            <person name="Bonfante P."/>
            <person name="Martin F.M."/>
        </authorList>
    </citation>
    <scope>NUCLEOTIDE SEQUENCE [LARGE SCALE GENOMIC DNA]</scope>
    <source>
        <strain evidence="2 3">120613-1</strain>
    </source>
</reference>
<protein>
    <submittedName>
        <fullName evidence="2">Uncharacterized protein</fullName>
    </submittedName>
</protein>
<dbReference type="AlphaFoldDB" id="A0A3N4JB46"/>